<dbReference type="SUPFAM" id="SSF52833">
    <property type="entry name" value="Thioredoxin-like"/>
    <property type="match status" value="1"/>
</dbReference>
<proteinExistence type="predicted"/>
<comment type="caution">
    <text evidence="1">The sequence shown here is derived from an EMBL/GenBank/DDBJ whole genome shotgun (WGS) entry which is preliminary data.</text>
</comment>
<dbReference type="Gene3D" id="3.40.30.10">
    <property type="entry name" value="Glutaredoxin"/>
    <property type="match status" value="1"/>
</dbReference>
<gene>
    <name evidence="1" type="ORF">KCX74_18040</name>
</gene>
<name>A0A941IAH3_9BACI</name>
<keyword evidence="2" id="KW-1185">Reference proteome</keyword>
<dbReference type="Proteomes" id="UP000675284">
    <property type="component" value="Unassembled WGS sequence"/>
</dbReference>
<accession>A0A941IAH3</accession>
<dbReference type="InterPro" id="IPR036249">
    <property type="entry name" value="Thioredoxin-like_sf"/>
</dbReference>
<dbReference type="InterPro" id="IPR010296">
    <property type="entry name" value="DUF899_thioredox"/>
</dbReference>
<sequence length="222" mass="26431">MIVTKEDWNKAHQAFLKKEKEHTRERDKLNAERRHLPMVEITKNYTFNGLKEQYSLLDLFAGKKQLIVYHFMFDPSWVEGCDGCSMMVDNIGHQAHLRARDTTLVLISRAPMEKIHPFKKRMEWTLPWYSSFNSDFNYDFGATTKQGEETHGYSVFLQDNNKVYHTYSTGARGVEYLGSNWSYLDITPMGRQEDWENSPTWVRKTPRYEWWKHHDKYTDSLS</sequence>
<organism evidence="1 2">
    <name type="scientific">Virgibacillus salarius</name>
    <dbReference type="NCBI Taxonomy" id="447199"/>
    <lineage>
        <taxon>Bacteria</taxon>
        <taxon>Bacillati</taxon>
        <taxon>Bacillota</taxon>
        <taxon>Bacilli</taxon>
        <taxon>Bacillales</taxon>
        <taxon>Bacillaceae</taxon>
        <taxon>Virgibacillus</taxon>
    </lineage>
</organism>
<dbReference type="AlphaFoldDB" id="A0A941IAH3"/>
<dbReference type="EMBL" id="JAGSOT010000076">
    <property type="protein sequence ID" value="MBR7797929.1"/>
    <property type="molecule type" value="Genomic_DNA"/>
</dbReference>
<reference evidence="1" key="1">
    <citation type="submission" date="2021-04" db="EMBL/GenBank/DDBJ databases">
        <title>Isolation and polyphasic classification of algal microorganism.</title>
        <authorList>
            <person name="Wang S."/>
        </authorList>
    </citation>
    <scope>NUCLEOTIDE SEQUENCE</scope>
    <source>
        <strain evidence="1">720a</strain>
    </source>
</reference>
<dbReference type="Pfam" id="PF05988">
    <property type="entry name" value="DUF899"/>
    <property type="match status" value="1"/>
</dbReference>
<evidence type="ECO:0000313" key="2">
    <source>
        <dbReference type="Proteomes" id="UP000675284"/>
    </source>
</evidence>
<evidence type="ECO:0000313" key="1">
    <source>
        <dbReference type="EMBL" id="MBR7797929.1"/>
    </source>
</evidence>
<protein>
    <submittedName>
        <fullName evidence="1">DUF899 domain-containing protein</fullName>
    </submittedName>
</protein>